<evidence type="ECO:0000313" key="1">
    <source>
        <dbReference type="EMBL" id="RCN26908.1"/>
    </source>
</evidence>
<gene>
    <name evidence="1" type="ORF">ANCCAN_27364</name>
</gene>
<dbReference type="AlphaFoldDB" id="A0A368F5P1"/>
<accession>A0A368F5P1</accession>
<dbReference type="EMBL" id="JOJR01005645">
    <property type="protein sequence ID" value="RCN26908.1"/>
    <property type="molecule type" value="Genomic_DNA"/>
</dbReference>
<organism evidence="1 2">
    <name type="scientific">Ancylostoma caninum</name>
    <name type="common">Dog hookworm</name>
    <dbReference type="NCBI Taxonomy" id="29170"/>
    <lineage>
        <taxon>Eukaryota</taxon>
        <taxon>Metazoa</taxon>
        <taxon>Ecdysozoa</taxon>
        <taxon>Nematoda</taxon>
        <taxon>Chromadorea</taxon>
        <taxon>Rhabditida</taxon>
        <taxon>Rhabditina</taxon>
        <taxon>Rhabditomorpha</taxon>
        <taxon>Strongyloidea</taxon>
        <taxon>Ancylostomatidae</taxon>
        <taxon>Ancylostomatinae</taxon>
        <taxon>Ancylostoma</taxon>
    </lineage>
</organism>
<name>A0A368F5P1_ANCCA</name>
<protein>
    <submittedName>
        <fullName evidence="1">Uncharacterized protein</fullName>
    </submittedName>
</protein>
<proteinExistence type="predicted"/>
<keyword evidence="2" id="KW-1185">Reference proteome</keyword>
<comment type="caution">
    <text evidence="1">The sequence shown here is derived from an EMBL/GenBank/DDBJ whole genome shotgun (WGS) entry which is preliminary data.</text>
</comment>
<dbReference type="Proteomes" id="UP000252519">
    <property type="component" value="Unassembled WGS sequence"/>
</dbReference>
<evidence type="ECO:0000313" key="2">
    <source>
        <dbReference type="Proteomes" id="UP000252519"/>
    </source>
</evidence>
<sequence>MSTNRSRNIANVTHPAKTFAIPSENVPKQTMLPCSMSCTTSSRD</sequence>
<reference evidence="1 2" key="1">
    <citation type="submission" date="2014-10" db="EMBL/GenBank/DDBJ databases">
        <title>Draft genome of the hookworm Ancylostoma caninum.</title>
        <authorList>
            <person name="Mitreva M."/>
        </authorList>
    </citation>
    <scope>NUCLEOTIDE SEQUENCE [LARGE SCALE GENOMIC DNA]</scope>
    <source>
        <strain evidence="1 2">Baltimore</strain>
    </source>
</reference>